<dbReference type="Gene3D" id="3.90.550.10">
    <property type="entry name" value="Spore Coat Polysaccharide Biosynthesis Protein SpsA, Chain A"/>
    <property type="match status" value="1"/>
</dbReference>
<dbReference type="InterPro" id="IPR018641">
    <property type="entry name" value="Trfase_1_rSAM/seldom-assoc"/>
</dbReference>
<dbReference type="PANTHER" id="PTHR36529:SF1">
    <property type="entry name" value="GLYCOSYLTRANSFERASE"/>
    <property type="match status" value="1"/>
</dbReference>
<dbReference type="NCBIfam" id="TIGR04282">
    <property type="entry name" value="glyco_like_cofC"/>
    <property type="match status" value="1"/>
</dbReference>
<comment type="caution">
    <text evidence="1">The sequence shown here is derived from an EMBL/GenBank/DDBJ whole genome shotgun (WGS) entry which is preliminary data.</text>
</comment>
<reference evidence="2" key="1">
    <citation type="journal article" date="2022" name="ISME J.">
        <title>Genetic and phylogenetic analysis of dissimilatory iodate-reducing bacteria identifies potential niches across the world's oceans.</title>
        <authorList>
            <person name="Reyes-Umana V."/>
            <person name="Henning Z."/>
            <person name="Lee K."/>
            <person name="Barnum T.P."/>
            <person name="Coates J.D."/>
        </authorList>
    </citation>
    <scope>NUCLEOTIDE SEQUENCE [LARGE SCALE GENOMIC DNA]</scope>
    <source>
        <strain evidence="2">IR12</strain>
    </source>
</reference>
<dbReference type="Pfam" id="PF09837">
    <property type="entry name" value="DUF2064"/>
    <property type="match status" value="1"/>
</dbReference>
<evidence type="ECO:0000313" key="2">
    <source>
        <dbReference type="Proteomes" id="UP000694660"/>
    </source>
</evidence>
<organism evidence="1 2">
    <name type="scientific">Denitromonas iodatirespirans</name>
    <dbReference type="NCBI Taxonomy" id="2795389"/>
    <lineage>
        <taxon>Bacteria</taxon>
        <taxon>Pseudomonadati</taxon>
        <taxon>Pseudomonadota</taxon>
        <taxon>Betaproteobacteria</taxon>
        <taxon>Rhodocyclales</taxon>
        <taxon>Zoogloeaceae</taxon>
        <taxon>Denitromonas</taxon>
    </lineage>
</organism>
<dbReference type="SUPFAM" id="SSF53448">
    <property type="entry name" value="Nucleotide-diphospho-sugar transferases"/>
    <property type="match status" value="1"/>
</dbReference>
<dbReference type="AlphaFoldDB" id="A0A944DEL0"/>
<gene>
    <name evidence="1" type="ORF">I8J34_20490</name>
</gene>
<sequence length="212" mass="22678">MATDPVNPEPIQIALFAKAPVAGQAKTRLIPTLGPAGAARLHRQLVRQAVRTACAADLGPVSLWCAPGIGHRFFRALAATAALPLHPQHGDDLGARMAHAFATLTPQGLVLLIGSDCPMLTPTLLHDCAAALRHGDDAVFLPAEDGGYALVGLRQPQPALFAAIPWGSDTVMAHTRERLHLHGLRWSEPATVWDVDRPDDLARLHDLDLQAR</sequence>
<keyword evidence="2" id="KW-1185">Reference proteome</keyword>
<dbReference type="InterPro" id="IPR029044">
    <property type="entry name" value="Nucleotide-diphossugar_trans"/>
</dbReference>
<dbReference type="EMBL" id="JAEKFT010000032">
    <property type="protein sequence ID" value="MBT0963571.1"/>
    <property type="molecule type" value="Genomic_DNA"/>
</dbReference>
<evidence type="ECO:0000313" key="1">
    <source>
        <dbReference type="EMBL" id="MBT0963571.1"/>
    </source>
</evidence>
<protein>
    <submittedName>
        <fullName evidence="1">TIGR04282 family arsenosugar biosynthesis glycosyltransferase</fullName>
    </submittedName>
</protein>
<proteinExistence type="predicted"/>
<dbReference type="PANTHER" id="PTHR36529">
    <property type="entry name" value="SLL1095 PROTEIN"/>
    <property type="match status" value="1"/>
</dbReference>
<name>A0A944DEL0_DENI1</name>
<dbReference type="Proteomes" id="UP000694660">
    <property type="component" value="Unassembled WGS sequence"/>
</dbReference>
<accession>A0A944DEL0</accession>